<comment type="subcellular location">
    <subcellularLocation>
        <location evidence="1">Membrane</location>
    </subcellularLocation>
</comment>
<keyword evidence="4" id="KW-1185">Reference proteome</keyword>
<gene>
    <name evidence="3" type="ORF">Rin_00008960</name>
</gene>
<evidence type="ECO:0000313" key="3">
    <source>
        <dbReference type="EMBL" id="EGY29148.1"/>
    </source>
</evidence>
<dbReference type="InterPro" id="IPR014911">
    <property type="entry name" value="PilS_N"/>
</dbReference>
<feature type="domain" description="Type 4 secretion system PilS N-terminal" evidence="2">
    <location>
        <begin position="3"/>
        <end position="58"/>
    </location>
</feature>
<dbReference type="EMBL" id="AGCA01000232">
    <property type="protein sequence ID" value="EGY29148.1"/>
    <property type="molecule type" value="Genomic_DNA"/>
</dbReference>
<sequence>VPALIRSGAVPKGISIIGDTLFNSAGGAITVTGRGIGFVVSTTGINEKDCMKLATTLGIK</sequence>
<proteinExistence type="predicted"/>
<comment type="caution">
    <text evidence="3">The sequence shown here is derived from an EMBL/GenBank/DDBJ whole genome shotgun (WGS) entry which is preliminary data.</text>
</comment>
<accession>G2GYN6</accession>
<name>G2GYN6_9ENTR</name>
<dbReference type="Gene3D" id="3.30.1690.10">
    <property type="entry name" value="TcpA-like pilin"/>
    <property type="match status" value="1"/>
</dbReference>
<dbReference type="Proteomes" id="UP000004116">
    <property type="component" value="Unassembled WGS sequence"/>
</dbReference>
<feature type="non-terminal residue" evidence="3">
    <location>
        <position position="1"/>
    </location>
</feature>
<dbReference type="InterPro" id="IPR045584">
    <property type="entry name" value="Pilin-like"/>
</dbReference>
<reference evidence="3 4" key="1">
    <citation type="journal article" date="2012" name="Genome Res.">
        <title>Genomic basis of endosymbiont-conferred protection against an insect parasitoid.</title>
        <authorList>
            <person name="Hansen A.K."/>
            <person name="Vorburger C."/>
            <person name="Moran N.A."/>
        </authorList>
    </citation>
    <scope>NUCLEOTIDE SEQUENCE [LARGE SCALE GENOMIC DNA]</scope>
    <source>
        <strain evidence="4">R5.15</strain>
    </source>
</reference>
<protein>
    <submittedName>
        <fullName evidence="3">PilS N terminal protein</fullName>
    </submittedName>
</protein>
<organism evidence="3 4">
    <name type="scientific">Candidatus Regiella insecticola 5.15</name>
    <dbReference type="NCBI Taxonomy" id="1005043"/>
    <lineage>
        <taxon>Bacteria</taxon>
        <taxon>Pseudomonadati</taxon>
        <taxon>Pseudomonadota</taxon>
        <taxon>Gammaproteobacteria</taxon>
        <taxon>Enterobacterales</taxon>
        <taxon>Enterobacteriaceae</taxon>
        <taxon>aphid secondary symbionts</taxon>
        <taxon>Candidatus Regiella</taxon>
    </lineage>
</organism>
<dbReference type="GO" id="GO:0016020">
    <property type="term" value="C:membrane"/>
    <property type="evidence" value="ECO:0007669"/>
    <property type="project" value="UniProtKB-SubCell"/>
</dbReference>
<evidence type="ECO:0000259" key="2">
    <source>
        <dbReference type="Pfam" id="PF08805"/>
    </source>
</evidence>
<evidence type="ECO:0000256" key="1">
    <source>
        <dbReference type="ARBA" id="ARBA00004370"/>
    </source>
</evidence>
<dbReference type="Pfam" id="PF08805">
    <property type="entry name" value="PilS"/>
    <property type="match status" value="1"/>
</dbReference>
<dbReference type="SUPFAM" id="SSF54523">
    <property type="entry name" value="Pili subunits"/>
    <property type="match status" value="1"/>
</dbReference>
<dbReference type="RefSeq" id="WP_006706576.1">
    <property type="nucleotide sequence ID" value="NZ_AGCA01000232.1"/>
</dbReference>
<evidence type="ECO:0000313" key="4">
    <source>
        <dbReference type="Proteomes" id="UP000004116"/>
    </source>
</evidence>
<dbReference type="AlphaFoldDB" id="G2GYN6"/>